<organism evidence="14 15">
    <name type="scientific">Cupriavidus gilardii J11</name>
    <dbReference type="NCBI Taxonomy" id="936133"/>
    <lineage>
        <taxon>Bacteria</taxon>
        <taxon>Pseudomonadati</taxon>
        <taxon>Pseudomonadota</taxon>
        <taxon>Betaproteobacteria</taxon>
        <taxon>Burkholderiales</taxon>
        <taxon>Burkholderiaceae</taxon>
        <taxon>Cupriavidus</taxon>
    </lineage>
</organism>
<dbReference type="SUPFAM" id="SSF53850">
    <property type="entry name" value="Periplasmic binding protein-like II"/>
    <property type="match status" value="1"/>
</dbReference>
<evidence type="ECO:0000256" key="4">
    <source>
        <dbReference type="ARBA" id="ARBA00011738"/>
    </source>
</evidence>
<evidence type="ECO:0000256" key="3">
    <source>
        <dbReference type="ARBA" id="ARBA00009406"/>
    </source>
</evidence>
<keyword evidence="8" id="KW-0784">Thiamine biosynthesis</keyword>
<dbReference type="Proteomes" id="UP000318141">
    <property type="component" value="Unassembled WGS sequence"/>
</dbReference>
<gene>
    <name evidence="14" type="ORF">L602_000300001400</name>
</gene>
<dbReference type="OrthoDB" id="8555942at2"/>
<keyword evidence="5" id="KW-0808">Transferase</keyword>
<evidence type="ECO:0000256" key="2">
    <source>
        <dbReference type="ARBA" id="ARBA00004948"/>
    </source>
</evidence>
<keyword evidence="9" id="KW-0408">Iron</keyword>
<keyword evidence="15" id="KW-1185">Reference proteome</keyword>
<accession>A0A562BFI1</accession>
<evidence type="ECO:0000259" key="13">
    <source>
        <dbReference type="Pfam" id="PF09084"/>
    </source>
</evidence>
<dbReference type="Pfam" id="PF09084">
    <property type="entry name" value="NMT1"/>
    <property type="match status" value="1"/>
</dbReference>
<comment type="catalytic activity">
    <reaction evidence="11">
        <text>N(6)-(pyridoxal phosphate)-L-lysyl-[4-amino-5-hydroxymethyl-2-methylpyrimidine phosphate synthase] + L-histidyl-[4-amino-5-hydroxymethyl-2-methylpyrimidine phosphate synthase] + 2 Fe(3+) + 4 H2O = L-lysyl-[4-amino-5-hydroxymethyl-2-methylpyrimidine phosphate synthase] + (2S)-2-amino-5-hydroxy-4-oxopentanoyl-[4-amino-5-hydroxymethyl-2-methylpyrimidine phosphate synthase] + 4-amino-2-methyl-5-(phosphooxymethyl)pyrimidine + 3-oxopropanoate + 2 Fe(2+) + 2 H(+)</text>
        <dbReference type="Rhea" id="RHEA:65756"/>
        <dbReference type="Rhea" id="RHEA-COMP:16892"/>
        <dbReference type="Rhea" id="RHEA-COMP:16893"/>
        <dbReference type="Rhea" id="RHEA-COMP:16894"/>
        <dbReference type="Rhea" id="RHEA-COMP:16895"/>
        <dbReference type="ChEBI" id="CHEBI:15377"/>
        <dbReference type="ChEBI" id="CHEBI:15378"/>
        <dbReference type="ChEBI" id="CHEBI:29033"/>
        <dbReference type="ChEBI" id="CHEBI:29034"/>
        <dbReference type="ChEBI" id="CHEBI:29969"/>
        <dbReference type="ChEBI" id="CHEBI:29979"/>
        <dbReference type="ChEBI" id="CHEBI:33190"/>
        <dbReference type="ChEBI" id="CHEBI:58354"/>
        <dbReference type="ChEBI" id="CHEBI:143915"/>
        <dbReference type="ChEBI" id="CHEBI:157692"/>
    </reaction>
    <physiologicalReaction direction="left-to-right" evidence="11">
        <dbReference type="Rhea" id="RHEA:65757"/>
    </physiologicalReaction>
</comment>
<evidence type="ECO:0000256" key="6">
    <source>
        <dbReference type="ARBA" id="ARBA00022723"/>
    </source>
</evidence>
<evidence type="ECO:0000256" key="7">
    <source>
        <dbReference type="ARBA" id="ARBA00022898"/>
    </source>
</evidence>
<dbReference type="GO" id="GO:0009228">
    <property type="term" value="P:thiamine biosynthetic process"/>
    <property type="evidence" value="ECO:0007669"/>
    <property type="project" value="UniProtKB-KW"/>
</dbReference>
<evidence type="ECO:0000256" key="12">
    <source>
        <dbReference type="SAM" id="MobiDB-lite"/>
    </source>
</evidence>
<dbReference type="PROSITE" id="PS51318">
    <property type="entry name" value="TAT"/>
    <property type="match status" value="1"/>
</dbReference>
<comment type="function">
    <text evidence="1">Responsible for the formation of the pyrimidine heterocycle in the thiamine biosynthesis pathway. Catalyzes the formation of hydroxymethylpyrimidine phosphate (HMP-P) from histidine and pyridoxal phosphate (PLP). The protein uses PLP and the active site histidine to form HMP-P, generating an inactive enzyme. The enzyme can only undergo a single turnover, which suggests it is a suicide enzyme.</text>
</comment>
<protein>
    <recommendedName>
        <fullName evidence="10">Thiamine pyrimidine synthase</fullName>
    </recommendedName>
</protein>
<dbReference type="Gene3D" id="3.40.190.10">
    <property type="entry name" value="Periplasmic binding protein-like II"/>
    <property type="match status" value="2"/>
</dbReference>
<dbReference type="PANTHER" id="PTHR31528:SF1">
    <property type="entry name" value="4-AMINO-5-HYDROXYMETHYL-2-METHYLPYRIMIDINE PHOSPHATE SYNTHASE THI11-RELATED"/>
    <property type="match status" value="1"/>
</dbReference>
<name>A0A562BFI1_9BURK</name>
<dbReference type="InterPro" id="IPR015168">
    <property type="entry name" value="SsuA/THI5"/>
</dbReference>
<comment type="pathway">
    <text evidence="2">Cofactor biosynthesis; thiamine diphosphate biosynthesis.</text>
</comment>
<dbReference type="GO" id="GO:0016740">
    <property type="term" value="F:transferase activity"/>
    <property type="evidence" value="ECO:0007669"/>
    <property type="project" value="UniProtKB-KW"/>
</dbReference>
<dbReference type="GO" id="GO:0046872">
    <property type="term" value="F:metal ion binding"/>
    <property type="evidence" value="ECO:0007669"/>
    <property type="project" value="UniProtKB-KW"/>
</dbReference>
<comment type="caution">
    <text evidence="14">The sequence shown here is derived from an EMBL/GenBank/DDBJ whole genome shotgun (WGS) entry which is preliminary data.</text>
</comment>
<proteinExistence type="inferred from homology"/>
<feature type="region of interest" description="Disordered" evidence="12">
    <location>
        <begin position="1"/>
        <end position="21"/>
    </location>
</feature>
<comment type="similarity">
    <text evidence="3">Belongs to the NMT1/THI5 family.</text>
</comment>
<keyword evidence="7" id="KW-0663">Pyridoxal phosphate</keyword>
<dbReference type="AlphaFoldDB" id="A0A562BFI1"/>
<sequence length="373" mass="40505">MPQYRAKHHPFPHGASAGAASIGERPAPARRRLMQLALAAGTAMVLSTQFVGEAHAQTKIRFQLDWRFEGPSALFLLGEQKGYYKAEKLDVSIDAGNGSGNVVNRVASGTYDMGFADLASVMEFHGNNPDARNKPVAVMMVYNNTPAAILALKKSGIRTPKDLNGKKLGAPVFDAGRRAFPIFAKANGLSAPAFQWQAMDPTLRETMLARGDLDAITGFSFTSILNLNARGVKDEDIVLMPYPQYGVKLYGNAIVASEEFLKKNPEAVKAFLRAFAKSARDVIARPEEGVRAVKARDGIIDEKLETRRLKLALDSVVKSPDAKAEGFGRVSKPRLSLMASQVADAFATKGRINPDVLWTDAYLPSATELDVLR</sequence>
<feature type="compositionally biased region" description="Basic residues" evidence="12">
    <location>
        <begin position="1"/>
        <end position="11"/>
    </location>
</feature>
<evidence type="ECO:0000256" key="10">
    <source>
        <dbReference type="ARBA" id="ARBA00033171"/>
    </source>
</evidence>
<evidence type="ECO:0000256" key="9">
    <source>
        <dbReference type="ARBA" id="ARBA00023004"/>
    </source>
</evidence>
<comment type="subunit">
    <text evidence="4">Homodimer.</text>
</comment>
<dbReference type="InterPro" id="IPR027939">
    <property type="entry name" value="NMT1/THI5"/>
</dbReference>
<feature type="domain" description="SsuA/THI5-like" evidence="13">
    <location>
        <begin position="74"/>
        <end position="288"/>
    </location>
</feature>
<evidence type="ECO:0000256" key="1">
    <source>
        <dbReference type="ARBA" id="ARBA00003469"/>
    </source>
</evidence>
<dbReference type="InterPro" id="IPR006311">
    <property type="entry name" value="TAT_signal"/>
</dbReference>
<keyword evidence="6" id="KW-0479">Metal-binding</keyword>
<dbReference type="PANTHER" id="PTHR31528">
    <property type="entry name" value="4-AMINO-5-HYDROXYMETHYL-2-METHYLPYRIMIDINE PHOSPHATE SYNTHASE THI11-RELATED"/>
    <property type="match status" value="1"/>
</dbReference>
<evidence type="ECO:0000256" key="5">
    <source>
        <dbReference type="ARBA" id="ARBA00022679"/>
    </source>
</evidence>
<evidence type="ECO:0000313" key="15">
    <source>
        <dbReference type="Proteomes" id="UP000318141"/>
    </source>
</evidence>
<evidence type="ECO:0000256" key="8">
    <source>
        <dbReference type="ARBA" id="ARBA00022977"/>
    </source>
</evidence>
<evidence type="ECO:0000313" key="14">
    <source>
        <dbReference type="EMBL" id="TWG83925.1"/>
    </source>
</evidence>
<reference evidence="14 15" key="1">
    <citation type="submission" date="2019-07" db="EMBL/GenBank/DDBJ databases">
        <title>Genome sequencing of lignin-degrading bacterial isolates.</title>
        <authorList>
            <person name="Gladden J."/>
        </authorList>
    </citation>
    <scope>NUCLEOTIDE SEQUENCE [LARGE SCALE GENOMIC DNA]</scope>
    <source>
        <strain evidence="14 15">J11</strain>
    </source>
</reference>
<dbReference type="EMBL" id="VLJN01000023">
    <property type="protein sequence ID" value="TWG83925.1"/>
    <property type="molecule type" value="Genomic_DNA"/>
</dbReference>
<evidence type="ECO:0000256" key="11">
    <source>
        <dbReference type="ARBA" id="ARBA00048179"/>
    </source>
</evidence>